<proteinExistence type="predicted"/>
<keyword evidence="2" id="KW-1185">Reference proteome</keyword>
<dbReference type="InterPro" id="IPR010342">
    <property type="entry name" value="DUF938"/>
</dbReference>
<dbReference type="PANTHER" id="PTHR20974:SF0">
    <property type="entry name" value="UPF0585 PROTEIN CG18661"/>
    <property type="match status" value="1"/>
</dbReference>
<dbReference type="InterPro" id="IPR029063">
    <property type="entry name" value="SAM-dependent_MTases_sf"/>
</dbReference>
<comment type="caution">
    <text evidence="1">The sequence shown here is derived from an EMBL/GenBank/DDBJ whole genome shotgun (WGS) entry which is preliminary data.</text>
</comment>
<dbReference type="Proteomes" id="UP000759298">
    <property type="component" value="Unassembled WGS sequence"/>
</dbReference>
<organism evidence="1 2">
    <name type="scientific">Alteriqipengyuania abyssalis</name>
    <dbReference type="NCBI Taxonomy" id="2860200"/>
    <lineage>
        <taxon>Bacteria</taxon>
        <taxon>Pseudomonadati</taxon>
        <taxon>Pseudomonadota</taxon>
        <taxon>Alphaproteobacteria</taxon>
        <taxon>Sphingomonadales</taxon>
        <taxon>Erythrobacteraceae</taxon>
        <taxon>Alteriqipengyuania</taxon>
    </lineage>
</organism>
<sequence>MSAKRESPAAQRNREPIADVLADVLPERGIVLEMASGTGEHVVHFAKRFAHLDWYPSDPDAEARASIAEHVAQAGLANVMPPLALDASASEWPLDAADAILCINMVHISPWQATEGLFAGAARLLPPMDGPLILYGPYLEREVETAPSNLAFDESLKARDPRWGLRDLAEVDALAKHHGLTRTLRVAMPANNLIVVYRKA</sequence>
<protein>
    <submittedName>
        <fullName evidence="1">DUF938 domain-containing protein</fullName>
    </submittedName>
</protein>
<evidence type="ECO:0000313" key="2">
    <source>
        <dbReference type="Proteomes" id="UP000759298"/>
    </source>
</evidence>
<dbReference type="EMBL" id="JAHWXP010000001">
    <property type="protein sequence ID" value="MBY8336337.1"/>
    <property type="molecule type" value="Genomic_DNA"/>
</dbReference>
<dbReference type="SUPFAM" id="SSF53335">
    <property type="entry name" value="S-adenosyl-L-methionine-dependent methyltransferases"/>
    <property type="match status" value="1"/>
</dbReference>
<dbReference type="Gene3D" id="3.40.50.150">
    <property type="entry name" value="Vaccinia Virus protein VP39"/>
    <property type="match status" value="1"/>
</dbReference>
<reference evidence="1 2" key="1">
    <citation type="submission" date="2021-07" db="EMBL/GenBank/DDBJ databases">
        <title>Alteriqipengyuania abyssalis NZ-12B nov, sp.nov isolated from deep sea sponge in pacific ocean.</title>
        <authorList>
            <person name="Tareen S."/>
            <person name="Wink J."/>
        </authorList>
    </citation>
    <scope>NUCLEOTIDE SEQUENCE [LARGE SCALE GENOMIC DNA]</scope>
    <source>
        <strain evidence="1 2">NZ-12B</strain>
    </source>
</reference>
<dbReference type="PANTHER" id="PTHR20974">
    <property type="entry name" value="UPF0585 PROTEIN CG18661"/>
    <property type="match status" value="1"/>
</dbReference>
<accession>A0ABS7PEW0</accession>
<dbReference type="Pfam" id="PF06080">
    <property type="entry name" value="DUF938"/>
    <property type="match status" value="1"/>
</dbReference>
<dbReference type="RefSeq" id="WP_222824008.1">
    <property type="nucleotide sequence ID" value="NZ_JAHWXP010000001.1"/>
</dbReference>
<name>A0ABS7PEW0_9SPHN</name>
<gene>
    <name evidence="1" type="ORF">KYN89_04690</name>
</gene>
<evidence type="ECO:0000313" key="1">
    <source>
        <dbReference type="EMBL" id="MBY8336337.1"/>
    </source>
</evidence>